<name>A0A558E0B8_9GAMM</name>
<dbReference type="InterPro" id="IPR042095">
    <property type="entry name" value="SUMF_sf"/>
</dbReference>
<keyword evidence="4" id="KW-1185">Reference proteome</keyword>
<dbReference type="Pfam" id="PF12773">
    <property type="entry name" value="DZR"/>
    <property type="match status" value="1"/>
</dbReference>
<dbReference type="InterPro" id="IPR016187">
    <property type="entry name" value="CTDL_fold"/>
</dbReference>
<dbReference type="PANTHER" id="PTHR23150">
    <property type="entry name" value="SULFATASE MODIFYING FACTOR 1, 2"/>
    <property type="match status" value="1"/>
</dbReference>
<gene>
    <name evidence="3" type="ORF">FHP88_18520</name>
</gene>
<dbReference type="PANTHER" id="PTHR23150:SF19">
    <property type="entry name" value="FORMYLGLYCINE-GENERATING ENZYME"/>
    <property type="match status" value="1"/>
</dbReference>
<proteinExistence type="predicted"/>
<sequence length="372" mass="42355">MNQKSGYSLKQCKHCNHKIEDPEALFCAQCGRSLCREGHCCSCGKHLQPKANFCDRCGTAVTKPAKKSTSTLYAVDSSSPTKETAPLTGKDDQIKEIIEEQVKRRITEAQIERTLERNFQKEKALEAKLLKYGLRESDWVSITGGNYIMGSPASEIGRFENEQQHEVEIGRFEMLKTPVTFAMFDIFCDEVRHTRPPDDTWGRENRPVINVTYWSATEYCHWLSKRTGNKIRLPTEAEWEFACRAGTSTPFWTGETITTEQANFDGNYTYSGSQKGVSRGQTTPVDQFPANPWGLHDMHGNVWEWCGSVFDENYGGLELLSAETLQDDLRERIVRGGSWHNVPGGIRSAIRNKLLPHYHYLRVGFRIVREVT</sequence>
<evidence type="ECO:0000313" key="4">
    <source>
        <dbReference type="Proteomes" id="UP000316649"/>
    </source>
</evidence>
<dbReference type="AlphaFoldDB" id="A0A558E0B8"/>
<dbReference type="SUPFAM" id="SSF56436">
    <property type="entry name" value="C-type lectin-like"/>
    <property type="match status" value="1"/>
</dbReference>
<dbReference type="Pfam" id="PF03781">
    <property type="entry name" value="FGE-sulfatase"/>
    <property type="match status" value="1"/>
</dbReference>
<dbReference type="Proteomes" id="UP000316649">
    <property type="component" value="Unassembled WGS sequence"/>
</dbReference>
<dbReference type="GO" id="GO:0120147">
    <property type="term" value="F:formylglycine-generating oxidase activity"/>
    <property type="evidence" value="ECO:0007669"/>
    <property type="project" value="TreeGrafter"/>
</dbReference>
<dbReference type="OrthoDB" id="9768004at2"/>
<dbReference type="InterPro" id="IPR051043">
    <property type="entry name" value="Sulfatase_Mod_Factor_Kinase"/>
</dbReference>
<comment type="caution">
    <text evidence="3">The sequence shown here is derived from an EMBL/GenBank/DDBJ whole genome shotgun (WGS) entry which is preliminary data.</text>
</comment>
<protein>
    <submittedName>
        <fullName evidence="3">SUMF1/EgtB/PvdOfamily nonheme iron enzyme</fullName>
    </submittedName>
</protein>
<dbReference type="RefSeq" id="WP_144360639.1">
    <property type="nucleotide sequence ID" value="NZ_VMNH01000034.1"/>
</dbReference>
<evidence type="ECO:0000313" key="3">
    <source>
        <dbReference type="EMBL" id="TVO68566.1"/>
    </source>
</evidence>
<organism evidence="3 4">
    <name type="scientific">Sedimenticola selenatireducens</name>
    <dbReference type="NCBI Taxonomy" id="191960"/>
    <lineage>
        <taxon>Bacteria</taxon>
        <taxon>Pseudomonadati</taxon>
        <taxon>Pseudomonadota</taxon>
        <taxon>Gammaproteobacteria</taxon>
        <taxon>Chromatiales</taxon>
        <taxon>Sedimenticolaceae</taxon>
        <taxon>Sedimenticola</taxon>
    </lineage>
</organism>
<evidence type="ECO:0000259" key="1">
    <source>
        <dbReference type="Pfam" id="PF03781"/>
    </source>
</evidence>
<reference evidence="3 4" key="1">
    <citation type="submission" date="2019-07" db="EMBL/GenBank/DDBJ databases">
        <title>The pathways for chlorine oxyanion respiration interact through the shared metabolite chlorate.</title>
        <authorList>
            <person name="Barnum T.P."/>
            <person name="Cheng Y."/>
            <person name="Hill K.A."/>
            <person name="Lucas L.N."/>
            <person name="Carlson H.K."/>
            <person name="Coates J.D."/>
        </authorList>
    </citation>
    <scope>NUCLEOTIDE SEQUENCE [LARGE SCALE GENOMIC DNA]</scope>
    <source>
        <strain evidence="3 4">BK-1</strain>
    </source>
</reference>
<feature type="domain" description="Sulfatase-modifying factor enzyme-like" evidence="1">
    <location>
        <begin position="137"/>
        <end position="369"/>
    </location>
</feature>
<accession>A0A558E0B8</accession>
<evidence type="ECO:0000259" key="2">
    <source>
        <dbReference type="Pfam" id="PF12773"/>
    </source>
</evidence>
<dbReference type="InterPro" id="IPR005532">
    <property type="entry name" value="SUMF_dom"/>
</dbReference>
<dbReference type="EMBL" id="VMNH01000034">
    <property type="protein sequence ID" value="TVO68566.1"/>
    <property type="molecule type" value="Genomic_DNA"/>
</dbReference>
<feature type="domain" description="DZANK-type" evidence="2">
    <location>
        <begin position="12"/>
        <end position="58"/>
    </location>
</feature>
<dbReference type="InterPro" id="IPR025874">
    <property type="entry name" value="DZR"/>
</dbReference>
<dbReference type="Gene3D" id="3.90.1580.10">
    <property type="entry name" value="paralog of FGE (formylglycine-generating enzyme)"/>
    <property type="match status" value="1"/>
</dbReference>